<proteinExistence type="predicted"/>
<dbReference type="EMBL" id="GL883175">
    <property type="protein sequence ID" value="EGF98513.1"/>
    <property type="molecule type" value="Genomic_DNA"/>
</dbReference>
<dbReference type="RefSeq" id="XP_007418235.1">
    <property type="nucleotide sequence ID" value="XM_007418173.1"/>
</dbReference>
<reference evidence="3" key="1">
    <citation type="journal article" date="2011" name="Proc. Natl. Acad. Sci. U.S.A.">
        <title>Obligate biotrophy features unraveled by the genomic analysis of rust fungi.</title>
        <authorList>
            <person name="Duplessis S."/>
            <person name="Cuomo C.A."/>
            <person name="Lin Y.-C."/>
            <person name="Aerts A."/>
            <person name="Tisserant E."/>
            <person name="Veneault-Fourrey C."/>
            <person name="Joly D.L."/>
            <person name="Hacquard S."/>
            <person name="Amselem J."/>
            <person name="Cantarel B.L."/>
            <person name="Chiu R."/>
            <person name="Coutinho P.M."/>
            <person name="Feau N."/>
            <person name="Field M."/>
            <person name="Frey P."/>
            <person name="Gelhaye E."/>
            <person name="Goldberg J."/>
            <person name="Grabherr M.G."/>
            <person name="Kodira C.D."/>
            <person name="Kohler A."/>
            <person name="Kuees U."/>
            <person name="Lindquist E.A."/>
            <person name="Lucas S.M."/>
            <person name="Mago R."/>
            <person name="Mauceli E."/>
            <person name="Morin E."/>
            <person name="Murat C."/>
            <person name="Pangilinan J.L."/>
            <person name="Park R."/>
            <person name="Pearson M."/>
            <person name="Quesneville H."/>
            <person name="Rouhier N."/>
            <person name="Sakthikumar S."/>
            <person name="Salamov A.A."/>
            <person name="Schmutz J."/>
            <person name="Selles B."/>
            <person name="Shapiro H."/>
            <person name="Tanguay P."/>
            <person name="Tuskan G.A."/>
            <person name="Henrissat B."/>
            <person name="Van de Peer Y."/>
            <person name="Rouze P."/>
            <person name="Ellis J.G."/>
            <person name="Dodds P.N."/>
            <person name="Schein J.E."/>
            <person name="Zhong S."/>
            <person name="Hamelin R.C."/>
            <person name="Grigoriev I.V."/>
            <person name="Szabo L.J."/>
            <person name="Martin F."/>
        </authorList>
    </citation>
    <scope>NUCLEOTIDE SEQUENCE [LARGE SCALE GENOMIC DNA]</scope>
    <source>
        <strain evidence="3">98AG31 / pathotype 3-4-7</strain>
    </source>
</reference>
<evidence type="ECO:0000313" key="3">
    <source>
        <dbReference type="Proteomes" id="UP000001072"/>
    </source>
</evidence>
<dbReference type="Proteomes" id="UP000001072">
    <property type="component" value="Unassembled WGS sequence"/>
</dbReference>
<sequence length="220" mass="25130">MEDTFDRAIRDNHPDTLAPARNDELDMLGINVNPSFQEIRVKLMRDFGCVSIGGRECMGMINPENSNEAVHLSHAMMDTWANDIFKKKPGVTVMKPPTRRPGFQFLPISNQPCQPPKYTADSVASTSQIPQHYSESPPPYPLPDFEDYLRFAKVGPEDHVTRELLDRHNIVEFESFFSPALDIPTLERLGFPYGAAVRLHDKAPLYRTELKKRKNPTFWS</sequence>
<keyword evidence="3" id="KW-1185">Reference proteome</keyword>
<evidence type="ECO:0000256" key="1">
    <source>
        <dbReference type="SAM" id="MobiDB-lite"/>
    </source>
</evidence>
<evidence type="ECO:0000313" key="2">
    <source>
        <dbReference type="EMBL" id="EGF98513.1"/>
    </source>
</evidence>
<dbReference type="HOGENOM" id="CLU_109461_0_0_1"/>
<name>F4SA24_MELLP</name>
<gene>
    <name evidence="2" type="ORF">MELLADRAFT_95642</name>
</gene>
<dbReference type="AlphaFoldDB" id="F4SA24"/>
<dbReference type="InParanoid" id="F4SA24"/>
<organism evidence="3">
    <name type="scientific">Melampsora larici-populina (strain 98AG31 / pathotype 3-4-7)</name>
    <name type="common">Poplar leaf rust fungus</name>
    <dbReference type="NCBI Taxonomy" id="747676"/>
    <lineage>
        <taxon>Eukaryota</taxon>
        <taxon>Fungi</taxon>
        <taxon>Dikarya</taxon>
        <taxon>Basidiomycota</taxon>
        <taxon>Pucciniomycotina</taxon>
        <taxon>Pucciniomycetes</taxon>
        <taxon>Pucciniales</taxon>
        <taxon>Melampsoraceae</taxon>
        <taxon>Melampsora</taxon>
    </lineage>
</organism>
<dbReference type="GeneID" id="18937304"/>
<dbReference type="OrthoDB" id="10394055at2759"/>
<protein>
    <submittedName>
        <fullName evidence="2">Uncharacterized protein</fullName>
    </submittedName>
</protein>
<feature type="compositionally biased region" description="Polar residues" evidence="1">
    <location>
        <begin position="122"/>
        <end position="134"/>
    </location>
</feature>
<dbReference type="VEuPathDB" id="FungiDB:MELLADRAFT_95642"/>
<feature type="region of interest" description="Disordered" evidence="1">
    <location>
        <begin position="117"/>
        <end position="136"/>
    </location>
</feature>
<accession>F4SA24</accession>
<dbReference type="KEGG" id="mlr:MELLADRAFT_95642"/>